<protein>
    <submittedName>
        <fullName evidence="1">Uncharacterized protein</fullName>
    </submittedName>
</protein>
<reference evidence="1" key="1">
    <citation type="journal article" date="2015" name="Nature">
        <title>Complex archaea that bridge the gap between prokaryotes and eukaryotes.</title>
        <authorList>
            <person name="Spang A."/>
            <person name="Saw J.H."/>
            <person name="Jorgensen S.L."/>
            <person name="Zaremba-Niedzwiedzka K."/>
            <person name="Martijn J."/>
            <person name="Lind A.E."/>
            <person name="van Eijk R."/>
            <person name="Schleper C."/>
            <person name="Guy L."/>
            <person name="Ettema T.J."/>
        </authorList>
    </citation>
    <scope>NUCLEOTIDE SEQUENCE</scope>
</reference>
<feature type="non-terminal residue" evidence="1">
    <location>
        <position position="164"/>
    </location>
</feature>
<accession>A0A0F9GMS4</accession>
<proteinExistence type="predicted"/>
<sequence>MGVHCHVLEYSRAPVVDGVIKGVKIIGTKSNNGRSYPQAVLTQAMAMYEGQQVYMLHPTAREKRQGSRQLDDHFGTLMDVREIPGKPGLFCDLHTKQSHPMAGLIMENAEGSTFGLSHNAVVEFGDDGTTVTKIVRVNSVDLVDQPATTHNLFEEDMELKELQD</sequence>
<evidence type="ECO:0000313" key="1">
    <source>
        <dbReference type="EMBL" id="KKL91816.1"/>
    </source>
</evidence>
<dbReference type="AlphaFoldDB" id="A0A0F9GMS4"/>
<organism evidence="1">
    <name type="scientific">marine sediment metagenome</name>
    <dbReference type="NCBI Taxonomy" id="412755"/>
    <lineage>
        <taxon>unclassified sequences</taxon>
        <taxon>metagenomes</taxon>
        <taxon>ecological metagenomes</taxon>
    </lineage>
</organism>
<comment type="caution">
    <text evidence="1">The sequence shown here is derived from an EMBL/GenBank/DDBJ whole genome shotgun (WGS) entry which is preliminary data.</text>
</comment>
<dbReference type="EMBL" id="LAZR01019633">
    <property type="protein sequence ID" value="KKL91816.1"/>
    <property type="molecule type" value="Genomic_DNA"/>
</dbReference>
<name>A0A0F9GMS4_9ZZZZ</name>
<gene>
    <name evidence="1" type="ORF">LCGC14_1890930</name>
</gene>